<evidence type="ECO:0000256" key="4">
    <source>
        <dbReference type="ARBA" id="ARBA00012530"/>
    </source>
</evidence>
<sequence>MVQVEVLTTTNKQIGTITFDENTKVKDIKKQIASIYPKLNVDRQSIRSEPKGKDINDDLTIPSISNARKIYVKDLGPQIGWKTLFLLEYSGPLLVYGLVALRPWILYGDRAQGTSLSTTAIIALGCWSAHYVKRILETLFVHRFSHGTMPIRNFFKNCGYYWGFALYVAYHVNHPLFTPPPLYFQICGLALFAVSELGNLSIHILLRNLRPEGTKVRKIPVPNGNPLTLLYNFVSCPNYTYEFGAWLGFTILTSCIPAGLFGLAGLYQMAVWALAKHRNYKKEFPNYPKNRKAILPFVL</sequence>
<dbReference type="PANTHER" id="PTHR10556:SF28">
    <property type="entry name" value="VERY-LONG-CHAIN ENOYL-COA REDUCTASE"/>
    <property type="match status" value="1"/>
</dbReference>
<evidence type="ECO:0000256" key="1">
    <source>
        <dbReference type="ARBA" id="ARBA00004477"/>
    </source>
</evidence>
<evidence type="ECO:0000256" key="6">
    <source>
        <dbReference type="ARBA" id="ARBA00022692"/>
    </source>
</evidence>
<keyword evidence="13 15" id="KW-0472">Membrane</keyword>
<feature type="transmembrane region" description="Helical" evidence="15">
    <location>
        <begin position="111"/>
        <end position="132"/>
    </location>
</feature>
<dbReference type="CDD" id="cd01801">
    <property type="entry name" value="Ubl_TECR_like"/>
    <property type="match status" value="1"/>
</dbReference>
<evidence type="ECO:0000313" key="18">
    <source>
        <dbReference type="Proteomes" id="UP000504635"/>
    </source>
</evidence>
<dbReference type="GO" id="GO:0102758">
    <property type="term" value="F:very-long-chain enoyl-CoA reductase activity"/>
    <property type="evidence" value="ECO:0007669"/>
    <property type="project" value="UniProtKB-EC"/>
</dbReference>
<feature type="transmembrane region" description="Helical" evidence="15">
    <location>
        <begin position="182"/>
        <end position="206"/>
    </location>
</feature>
<evidence type="ECO:0000256" key="15">
    <source>
        <dbReference type="SAM" id="Phobius"/>
    </source>
</evidence>
<evidence type="ECO:0000313" key="19">
    <source>
        <dbReference type="RefSeq" id="XP_030748490.1"/>
    </source>
</evidence>
<dbReference type="Gene3D" id="1.20.120.1630">
    <property type="match status" value="1"/>
</dbReference>
<protein>
    <recommendedName>
        <fullName evidence="4">very-long-chain enoyl-CoA reductase</fullName>
        <ecNumber evidence="4">1.3.1.93</ecNumber>
    </recommendedName>
</protein>
<keyword evidence="5" id="KW-0444">Lipid biosynthesis</keyword>
<dbReference type="SUPFAM" id="SSF54236">
    <property type="entry name" value="Ubiquitin-like"/>
    <property type="match status" value="1"/>
</dbReference>
<reference evidence="19" key="1">
    <citation type="submission" date="2025-08" db="UniProtKB">
        <authorList>
            <consortium name="RefSeq"/>
        </authorList>
    </citation>
    <scope>IDENTIFICATION</scope>
    <source>
        <tissue evidence="19">Gonads</tissue>
    </source>
</reference>
<dbReference type="FunCoup" id="A0A6J2XC04">
    <property type="interactions" value="1002"/>
</dbReference>
<evidence type="ECO:0000256" key="13">
    <source>
        <dbReference type="ARBA" id="ARBA00023136"/>
    </source>
</evidence>
<dbReference type="GO" id="GO:0005789">
    <property type="term" value="C:endoplasmic reticulum membrane"/>
    <property type="evidence" value="ECO:0007669"/>
    <property type="project" value="UniProtKB-SubCell"/>
</dbReference>
<keyword evidence="10 15" id="KW-1133">Transmembrane helix</keyword>
<comment type="pathway">
    <text evidence="2">Lipid metabolism; fatty acid biosynthesis.</text>
</comment>
<dbReference type="KEGG" id="soy:115876726"/>
<evidence type="ECO:0000256" key="2">
    <source>
        <dbReference type="ARBA" id="ARBA00005194"/>
    </source>
</evidence>
<feature type="transmembrane region" description="Helical" evidence="15">
    <location>
        <begin position="83"/>
        <end position="105"/>
    </location>
</feature>
<evidence type="ECO:0000256" key="10">
    <source>
        <dbReference type="ARBA" id="ARBA00022989"/>
    </source>
</evidence>
<dbReference type="OrthoDB" id="540503at2759"/>
<dbReference type="AlphaFoldDB" id="A0A6J2XC04"/>
<dbReference type="InterPro" id="IPR001104">
    <property type="entry name" value="3-oxo-5_a-steroid_4-DH_C"/>
</dbReference>
<dbReference type="InParanoid" id="A0A6J2XC04"/>
<dbReference type="EC" id="1.3.1.93" evidence="4"/>
<evidence type="ECO:0000259" key="16">
    <source>
        <dbReference type="Pfam" id="PF02544"/>
    </source>
</evidence>
<dbReference type="GO" id="GO:0042761">
    <property type="term" value="P:very long-chain fatty acid biosynthetic process"/>
    <property type="evidence" value="ECO:0007669"/>
    <property type="project" value="TreeGrafter"/>
</dbReference>
<keyword evidence="8" id="KW-0276">Fatty acid metabolism</keyword>
<dbReference type="PROSITE" id="PS50244">
    <property type="entry name" value="S5A_REDUCTASE"/>
    <property type="match status" value="1"/>
</dbReference>
<dbReference type="Proteomes" id="UP000504635">
    <property type="component" value="Unplaced"/>
</dbReference>
<organism evidence="18 19">
    <name type="scientific">Sitophilus oryzae</name>
    <name type="common">Rice weevil</name>
    <name type="synonym">Curculio oryzae</name>
    <dbReference type="NCBI Taxonomy" id="7048"/>
    <lineage>
        <taxon>Eukaryota</taxon>
        <taxon>Metazoa</taxon>
        <taxon>Ecdysozoa</taxon>
        <taxon>Arthropoda</taxon>
        <taxon>Hexapoda</taxon>
        <taxon>Insecta</taxon>
        <taxon>Pterygota</taxon>
        <taxon>Neoptera</taxon>
        <taxon>Endopterygota</taxon>
        <taxon>Coleoptera</taxon>
        <taxon>Polyphaga</taxon>
        <taxon>Cucujiformia</taxon>
        <taxon>Curculionidae</taxon>
        <taxon>Dryophthorinae</taxon>
        <taxon>Sitophilus</taxon>
    </lineage>
</organism>
<keyword evidence="6 15" id="KW-0812">Transmembrane</keyword>
<accession>A0A6J2XC04</accession>
<dbReference type="InterPro" id="IPR029071">
    <property type="entry name" value="Ubiquitin-like_domsf"/>
</dbReference>
<dbReference type="CTD" id="38457"/>
<feature type="transmembrane region" description="Helical" evidence="15">
    <location>
        <begin position="153"/>
        <end position="170"/>
    </location>
</feature>
<dbReference type="InterPro" id="IPR049127">
    <property type="entry name" value="TECR-like_N"/>
</dbReference>
<dbReference type="Gene3D" id="3.10.20.90">
    <property type="entry name" value="Phosphatidylinositol 3-kinase Catalytic Subunit, Chain A, domain 1"/>
    <property type="match status" value="1"/>
</dbReference>
<evidence type="ECO:0000256" key="5">
    <source>
        <dbReference type="ARBA" id="ARBA00022516"/>
    </source>
</evidence>
<dbReference type="Pfam" id="PF21696">
    <property type="entry name" value="TECR_N"/>
    <property type="match status" value="1"/>
</dbReference>
<evidence type="ECO:0000256" key="12">
    <source>
        <dbReference type="ARBA" id="ARBA00023098"/>
    </source>
</evidence>
<dbReference type="Pfam" id="PF02544">
    <property type="entry name" value="Steroid_dh"/>
    <property type="match status" value="1"/>
</dbReference>
<keyword evidence="9" id="KW-0521">NADP</keyword>
<dbReference type="GeneID" id="115876726"/>
<evidence type="ECO:0000256" key="8">
    <source>
        <dbReference type="ARBA" id="ARBA00022832"/>
    </source>
</evidence>
<evidence type="ECO:0000256" key="11">
    <source>
        <dbReference type="ARBA" id="ARBA00023002"/>
    </source>
</evidence>
<dbReference type="PANTHER" id="PTHR10556">
    <property type="entry name" value="3-OXO-5-ALPHA-STEROID 4-DEHYDROGENASE"/>
    <property type="match status" value="1"/>
</dbReference>
<evidence type="ECO:0000256" key="14">
    <source>
        <dbReference type="ARBA" id="ARBA00023160"/>
    </source>
</evidence>
<keyword evidence="18" id="KW-1185">Reference proteome</keyword>
<keyword evidence="11" id="KW-0560">Oxidoreductase</keyword>
<feature type="domain" description="3-oxo-5-alpha-steroid 4-dehydrogenase C-terminal" evidence="16">
    <location>
        <begin position="148"/>
        <end position="299"/>
    </location>
</feature>
<keyword evidence="14" id="KW-0275">Fatty acid biosynthesis</keyword>
<feature type="domain" description="TECR-like N-terminal" evidence="17">
    <location>
        <begin position="3"/>
        <end position="74"/>
    </location>
</feature>
<name>A0A6J2XC04_SITOR</name>
<feature type="transmembrane region" description="Helical" evidence="15">
    <location>
        <begin position="251"/>
        <end position="275"/>
    </location>
</feature>
<dbReference type="InterPro" id="IPR039357">
    <property type="entry name" value="SRD5A/TECR"/>
</dbReference>
<keyword evidence="12" id="KW-0443">Lipid metabolism</keyword>
<proteinExistence type="inferred from homology"/>
<dbReference type="RefSeq" id="XP_030748490.1">
    <property type="nucleotide sequence ID" value="XM_030892630.1"/>
</dbReference>
<evidence type="ECO:0000256" key="9">
    <source>
        <dbReference type="ARBA" id="ARBA00022857"/>
    </source>
</evidence>
<evidence type="ECO:0000256" key="3">
    <source>
        <dbReference type="ARBA" id="ARBA00007742"/>
    </source>
</evidence>
<evidence type="ECO:0000256" key="7">
    <source>
        <dbReference type="ARBA" id="ARBA00022824"/>
    </source>
</evidence>
<evidence type="ECO:0000259" key="17">
    <source>
        <dbReference type="Pfam" id="PF21696"/>
    </source>
</evidence>
<dbReference type="FunFam" id="3.10.20.90:FF:000131">
    <property type="entry name" value="trans-2,3-enoyl-CoA reductase-like"/>
    <property type="match status" value="1"/>
</dbReference>
<comment type="similarity">
    <text evidence="3">Belongs to the steroid 5-alpha reductase family.</text>
</comment>
<gene>
    <name evidence="19" type="primary">LOC115876726</name>
</gene>
<comment type="subcellular location">
    <subcellularLocation>
        <location evidence="1">Endoplasmic reticulum membrane</location>
        <topology evidence="1">Multi-pass membrane protein</topology>
    </subcellularLocation>
</comment>
<keyword evidence="7" id="KW-0256">Endoplasmic reticulum</keyword>